<comment type="subcellular location">
    <subcellularLocation>
        <location evidence="10">Cytoplasm</location>
    </subcellularLocation>
</comment>
<dbReference type="PANTHER" id="PTHR10885:SF0">
    <property type="entry name" value="ISOPENTENYL-DIPHOSPHATE DELTA-ISOMERASE"/>
    <property type="match status" value="1"/>
</dbReference>
<dbReference type="InterPro" id="IPR011876">
    <property type="entry name" value="IsopentenylPP_isomerase_typ1"/>
</dbReference>
<dbReference type="SUPFAM" id="SSF55811">
    <property type="entry name" value="Nudix"/>
    <property type="match status" value="1"/>
</dbReference>
<dbReference type="PROSITE" id="PS51462">
    <property type="entry name" value="NUDIX"/>
    <property type="match status" value="1"/>
</dbReference>
<dbReference type="EC" id="5.3.3.2" evidence="3 10"/>
<comment type="caution">
    <text evidence="12">The sequence shown here is derived from an EMBL/GenBank/DDBJ whole genome shotgun (WGS) entry which is preliminary data.</text>
</comment>
<comment type="function">
    <text evidence="10">Catalyzes the 1,3-allylic rearrangement of the homoallylic substrate isopentenyl (IPP) to its highly electrophilic allylic isomer, dimethylallyl diphosphate (DMAPP).</text>
</comment>
<comment type="pathway">
    <text evidence="1 10">Isoprenoid biosynthesis; dimethylallyl diphosphate biosynthesis; dimethylallyl diphosphate from isopentenyl diphosphate: step 1/1.</text>
</comment>
<dbReference type="InterPro" id="IPR056375">
    <property type="entry name" value="Idi_bact"/>
</dbReference>
<feature type="active site" evidence="10">
    <location>
        <position position="65"/>
    </location>
</feature>
<evidence type="ECO:0000256" key="5">
    <source>
        <dbReference type="ARBA" id="ARBA00022723"/>
    </source>
</evidence>
<keyword evidence="6 10" id="KW-0460">Magnesium</keyword>
<evidence type="ECO:0000256" key="9">
    <source>
        <dbReference type="ARBA" id="ARBA00023235"/>
    </source>
</evidence>
<keyword evidence="9 10" id="KW-0413">Isomerase</keyword>
<dbReference type="PANTHER" id="PTHR10885">
    <property type="entry name" value="ISOPENTENYL-DIPHOSPHATE DELTA-ISOMERASE"/>
    <property type="match status" value="1"/>
</dbReference>
<feature type="binding site" evidence="10">
    <location>
        <position position="24"/>
    </location>
    <ligand>
        <name>Mn(2+)</name>
        <dbReference type="ChEBI" id="CHEBI:29035"/>
    </ligand>
</feature>
<comment type="similarity">
    <text evidence="2 10">Belongs to the IPP isomerase type 1 family.</text>
</comment>
<comment type="cofactor">
    <cofactor evidence="10">
        <name>Mg(2+)</name>
        <dbReference type="ChEBI" id="CHEBI:18420"/>
    </cofactor>
    <text evidence="10">Binds 1 Mg(2+) ion per subunit. The magnesium ion binds only when substrate is bound.</text>
</comment>
<feature type="binding site" evidence="10">
    <location>
        <position position="85"/>
    </location>
    <ligand>
        <name>Mg(2+)</name>
        <dbReference type="ChEBI" id="CHEBI:18420"/>
    </ligand>
</feature>
<evidence type="ECO:0000256" key="1">
    <source>
        <dbReference type="ARBA" id="ARBA00004826"/>
    </source>
</evidence>
<keyword evidence="4 10" id="KW-0963">Cytoplasm</keyword>
<keyword evidence="5 10" id="KW-0479">Metal-binding</keyword>
<dbReference type="Gene3D" id="3.90.79.10">
    <property type="entry name" value="Nucleoside Triphosphate Pyrophosphohydrolase"/>
    <property type="match status" value="1"/>
</dbReference>
<evidence type="ECO:0000313" key="13">
    <source>
        <dbReference type="Proteomes" id="UP001332939"/>
    </source>
</evidence>
<dbReference type="NCBIfam" id="TIGR02150">
    <property type="entry name" value="IPP_isom_1"/>
    <property type="match status" value="1"/>
</dbReference>
<evidence type="ECO:0000256" key="6">
    <source>
        <dbReference type="ARBA" id="ARBA00022842"/>
    </source>
</evidence>
<feature type="active site" evidence="10">
    <location>
        <position position="112"/>
    </location>
</feature>
<comment type="cofactor">
    <cofactor evidence="10">
        <name>Mn(2+)</name>
        <dbReference type="ChEBI" id="CHEBI:29035"/>
    </cofactor>
    <text evidence="10">Binds 1 Mn(2+) ion per subunit.</text>
</comment>
<keyword evidence="13" id="KW-1185">Reference proteome</keyword>
<evidence type="ECO:0000259" key="11">
    <source>
        <dbReference type="PROSITE" id="PS51462"/>
    </source>
</evidence>
<dbReference type="Proteomes" id="UP001332939">
    <property type="component" value="Unassembled WGS sequence"/>
</dbReference>
<evidence type="ECO:0000256" key="7">
    <source>
        <dbReference type="ARBA" id="ARBA00023211"/>
    </source>
</evidence>
<evidence type="ECO:0000256" key="10">
    <source>
        <dbReference type="HAMAP-Rule" id="MF_00202"/>
    </source>
</evidence>
<dbReference type="EMBL" id="JAMZOO010000002">
    <property type="protein sequence ID" value="MEB6857065.1"/>
    <property type="molecule type" value="Genomic_DNA"/>
</dbReference>
<feature type="domain" description="Nudix hydrolase" evidence="11">
    <location>
        <begin position="28"/>
        <end position="160"/>
    </location>
</feature>
<evidence type="ECO:0000313" key="12">
    <source>
        <dbReference type="EMBL" id="MEB6857065.1"/>
    </source>
</evidence>
<dbReference type="RefSeq" id="WP_036914161.1">
    <property type="nucleotide sequence ID" value="NZ_JAMZOO010000002.1"/>
</dbReference>
<accession>A0ABU6EGD1</accession>
<dbReference type="NCBIfam" id="NF002995">
    <property type="entry name" value="PRK03759.1"/>
    <property type="match status" value="1"/>
</dbReference>
<gene>
    <name evidence="10 12" type="primary">idi</name>
    <name evidence="12" type="ORF">NA736_08505</name>
</gene>
<keyword evidence="7 10" id="KW-0464">Manganese</keyword>
<dbReference type="GO" id="GO:0004452">
    <property type="term" value="F:isopentenyl-diphosphate delta-isomerase activity"/>
    <property type="evidence" value="ECO:0007669"/>
    <property type="project" value="UniProtKB-EC"/>
</dbReference>
<evidence type="ECO:0000256" key="2">
    <source>
        <dbReference type="ARBA" id="ARBA00007579"/>
    </source>
</evidence>
<evidence type="ECO:0000256" key="8">
    <source>
        <dbReference type="ARBA" id="ARBA00023229"/>
    </source>
</evidence>
<sequence length="178" mass="20678">MEDAVILVDKNDNELGTMPKLEAHIVGALHRAFSIFIFNSKQQLLIQQRAMSKYHSGGLWANTCCSHPLPNELLSDAIHRRLDEELGMKCDMQSIGTILYNEKVTDDLIEHEFDHLFLGISNELPRSNSNEVMDYRWISLDSLYQDIEENAQNYSVWFRHILNRMGIEQFSRWSHGII</sequence>
<dbReference type="PIRSF" id="PIRSF018427">
    <property type="entry name" value="Isopntndiph_ism"/>
    <property type="match status" value="1"/>
</dbReference>
<evidence type="ECO:0000256" key="4">
    <source>
        <dbReference type="ARBA" id="ARBA00022490"/>
    </source>
</evidence>
<feature type="binding site" evidence="10">
    <location>
        <position position="112"/>
    </location>
    <ligand>
        <name>Mn(2+)</name>
        <dbReference type="ChEBI" id="CHEBI:29035"/>
    </ligand>
</feature>
<proteinExistence type="inferred from homology"/>
<evidence type="ECO:0000256" key="3">
    <source>
        <dbReference type="ARBA" id="ARBA00012057"/>
    </source>
</evidence>
<comment type="catalytic activity">
    <reaction evidence="10">
        <text>isopentenyl diphosphate = dimethylallyl diphosphate</text>
        <dbReference type="Rhea" id="RHEA:23284"/>
        <dbReference type="ChEBI" id="CHEBI:57623"/>
        <dbReference type="ChEBI" id="CHEBI:128769"/>
        <dbReference type="EC" id="5.3.3.2"/>
    </reaction>
</comment>
<comment type="subunit">
    <text evidence="10">Homodimer.</text>
</comment>
<feature type="binding site" evidence="10">
    <location>
        <position position="67"/>
    </location>
    <ligand>
        <name>Mn(2+)</name>
        <dbReference type="ChEBI" id="CHEBI:29035"/>
    </ligand>
</feature>
<dbReference type="Pfam" id="PF00293">
    <property type="entry name" value="NUDIX"/>
    <property type="match status" value="1"/>
</dbReference>
<reference evidence="12 13" key="1">
    <citation type="submission" date="2022-05" db="EMBL/GenBank/DDBJ databases">
        <title>Whole genome sequences of Escherichia coli of fish isolates collected from Assam, India.</title>
        <authorList>
            <person name="Sudha S."/>
            <person name="Muneeb K.H."/>
            <person name="Rakshit O."/>
            <person name="Mendem S.K."/>
            <person name="Raisen C."/>
            <person name="Holmes M.A."/>
            <person name="Shome B.R."/>
            <person name="Sivaraman G.K."/>
        </authorList>
    </citation>
    <scope>NUCLEOTIDE SEQUENCE [LARGE SCALE GENOMIC DNA]</scope>
    <source>
        <strain evidence="12 13">278</strain>
    </source>
</reference>
<dbReference type="HAMAP" id="MF_00202">
    <property type="entry name" value="Idi"/>
    <property type="match status" value="1"/>
</dbReference>
<protein>
    <recommendedName>
        <fullName evidence="3 10">Isopentenyl-diphosphate Delta-isomerase</fullName>
        <shortName evidence="10">IPP isomerase</shortName>
        <ecNumber evidence="3 10">5.3.3.2</ecNumber>
    </recommendedName>
    <alternativeName>
        <fullName evidence="10">IPP:DMAPP isomerase</fullName>
    </alternativeName>
    <alternativeName>
        <fullName evidence="10">Isopentenyl pyrophosphate isomerase</fullName>
    </alternativeName>
</protein>
<dbReference type="InterPro" id="IPR000086">
    <property type="entry name" value="NUDIX_hydrolase_dom"/>
</dbReference>
<organism evidence="12 13">
    <name type="scientific">Proteus cibi</name>
    <dbReference type="NCBI Taxonomy" id="2050966"/>
    <lineage>
        <taxon>Bacteria</taxon>
        <taxon>Pseudomonadati</taxon>
        <taxon>Pseudomonadota</taxon>
        <taxon>Gammaproteobacteria</taxon>
        <taxon>Enterobacterales</taxon>
        <taxon>Morganellaceae</taxon>
        <taxon>Proteus</taxon>
    </lineage>
</organism>
<dbReference type="CDD" id="cd02885">
    <property type="entry name" value="NUDIX_IPP_Isomerase"/>
    <property type="match status" value="1"/>
</dbReference>
<keyword evidence="8 10" id="KW-0414">Isoprene biosynthesis</keyword>
<dbReference type="InterPro" id="IPR015797">
    <property type="entry name" value="NUDIX_hydrolase-like_dom_sf"/>
</dbReference>
<feature type="binding site" evidence="10">
    <location>
        <position position="110"/>
    </location>
    <ligand>
        <name>Mn(2+)</name>
        <dbReference type="ChEBI" id="CHEBI:29035"/>
    </ligand>
</feature>
<feature type="binding site" evidence="10">
    <location>
        <position position="30"/>
    </location>
    <ligand>
        <name>Mn(2+)</name>
        <dbReference type="ChEBI" id="CHEBI:29035"/>
    </ligand>
</feature>
<name>A0ABU6EGD1_9GAMM</name>